<proteinExistence type="predicted"/>
<feature type="domain" description="HTH arsR-type" evidence="1">
    <location>
        <begin position="7"/>
        <end position="92"/>
    </location>
</feature>
<evidence type="ECO:0000313" key="2">
    <source>
        <dbReference type="EMBL" id="MFC6866741.1"/>
    </source>
</evidence>
<accession>A0ABW2BUN4</accession>
<dbReference type="Gene3D" id="1.10.10.10">
    <property type="entry name" value="Winged helix-like DNA-binding domain superfamily/Winged helix DNA-binding domain"/>
    <property type="match status" value="1"/>
</dbReference>
<dbReference type="SUPFAM" id="SSF46785">
    <property type="entry name" value="Winged helix' DNA-binding domain"/>
    <property type="match status" value="1"/>
</dbReference>
<sequence length="196" mass="21302">MKTGPPALFPLFRSELQARILARVALGGGEESVAELASAIAEDPGNTARELARLERAGIVSSRRVGRNKLVRVNKTAPFYEPLRDLITVVLGPATVLAEYLSACDGIVLADIFGSWAARYRGEPGRDPADIDLLVVGNPDRDDLYDATQEASRRLNRPVNPVVISESRWDAAEEGFIMELRSRPRVPVIPAGRDGS</sequence>
<organism evidence="2 3">
    <name type="scientific">Haloechinothrix salitolerans</name>
    <dbReference type="NCBI Taxonomy" id="926830"/>
    <lineage>
        <taxon>Bacteria</taxon>
        <taxon>Bacillati</taxon>
        <taxon>Actinomycetota</taxon>
        <taxon>Actinomycetes</taxon>
        <taxon>Pseudonocardiales</taxon>
        <taxon>Pseudonocardiaceae</taxon>
        <taxon>Haloechinothrix</taxon>
    </lineage>
</organism>
<dbReference type="InterPro" id="IPR001845">
    <property type="entry name" value="HTH_ArsR_DNA-bd_dom"/>
</dbReference>
<protein>
    <submittedName>
        <fullName evidence="2">ArsR family transcriptional regulator</fullName>
    </submittedName>
</protein>
<dbReference type="InterPro" id="IPR043519">
    <property type="entry name" value="NT_sf"/>
</dbReference>
<dbReference type="CDD" id="cd05403">
    <property type="entry name" value="NT_KNTase_like"/>
    <property type="match status" value="1"/>
</dbReference>
<dbReference type="RefSeq" id="WP_345399491.1">
    <property type="nucleotide sequence ID" value="NZ_BAABLA010000090.1"/>
</dbReference>
<dbReference type="SMART" id="SM00418">
    <property type="entry name" value="HTH_ARSR"/>
    <property type="match status" value="1"/>
</dbReference>
<dbReference type="InterPro" id="IPR036388">
    <property type="entry name" value="WH-like_DNA-bd_sf"/>
</dbReference>
<dbReference type="EMBL" id="JBHSXX010000001">
    <property type="protein sequence ID" value="MFC6866741.1"/>
    <property type="molecule type" value="Genomic_DNA"/>
</dbReference>
<dbReference type="CDD" id="cd00090">
    <property type="entry name" value="HTH_ARSR"/>
    <property type="match status" value="1"/>
</dbReference>
<gene>
    <name evidence="2" type="ORF">ACFQGD_06235</name>
</gene>
<comment type="caution">
    <text evidence="2">The sequence shown here is derived from an EMBL/GenBank/DDBJ whole genome shotgun (WGS) entry which is preliminary data.</text>
</comment>
<name>A0ABW2BUN4_9PSEU</name>
<evidence type="ECO:0000259" key="1">
    <source>
        <dbReference type="SMART" id="SM00418"/>
    </source>
</evidence>
<dbReference type="InterPro" id="IPR011991">
    <property type="entry name" value="ArsR-like_HTH"/>
</dbReference>
<reference evidence="3" key="1">
    <citation type="journal article" date="2019" name="Int. J. Syst. Evol. Microbiol.">
        <title>The Global Catalogue of Microorganisms (GCM) 10K type strain sequencing project: providing services to taxonomists for standard genome sequencing and annotation.</title>
        <authorList>
            <consortium name="The Broad Institute Genomics Platform"/>
            <consortium name="The Broad Institute Genome Sequencing Center for Infectious Disease"/>
            <person name="Wu L."/>
            <person name="Ma J."/>
        </authorList>
    </citation>
    <scope>NUCLEOTIDE SEQUENCE [LARGE SCALE GENOMIC DNA]</scope>
    <source>
        <strain evidence="3">KCTC 32255</strain>
    </source>
</reference>
<evidence type="ECO:0000313" key="3">
    <source>
        <dbReference type="Proteomes" id="UP001596337"/>
    </source>
</evidence>
<dbReference type="InterPro" id="IPR036390">
    <property type="entry name" value="WH_DNA-bd_sf"/>
</dbReference>
<dbReference type="SUPFAM" id="SSF81301">
    <property type="entry name" value="Nucleotidyltransferase"/>
    <property type="match status" value="1"/>
</dbReference>
<dbReference type="Proteomes" id="UP001596337">
    <property type="component" value="Unassembled WGS sequence"/>
</dbReference>
<keyword evidence="3" id="KW-1185">Reference proteome</keyword>
<dbReference type="Gene3D" id="3.30.460.10">
    <property type="entry name" value="Beta Polymerase, domain 2"/>
    <property type="match status" value="1"/>
</dbReference>